<evidence type="ECO:0000313" key="5">
    <source>
        <dbReference type="Proteomes" id="UP001301769"/>
    </source>
</evidence>
<keyword evidence="5" id="KW-1185">Reference proteome</keyword>
<feature type="region of interest" description="Disordered" evidence="2">
    <location>
        <begin position="33"/>
        <end position="348"/>
    </location>
</feature>
<dbReference type="Gene3D" id="4.10.60.10">
    <property type="entry name" value="Zinc finger, CCHC-type"/>
    <property type="match status" value="1"/>
</dbReference>
<keyword evidence="1" id="KW-0863">Zinc-finger</keyword>
<feature type="compositionally biased region" description="Low complexity" evidence="2">
    <location>
        <begin position="82"/>
        <end position="95"/>
    </location>
</feature>
<feature type="compositionally biased region" description="Pro residues" evidence="2">
    <location>
        <begin position="151"/>
        <end position="213"/>
    </location>
</feature>
<dbReference type="GO" id="GO:0008270">
    <property type="term" value="F:zinc ion binding"/>
    <property type="evidence" value="ECO:0007669"/>
    <property type="project" value="UniProtKB-KW"/>
</dbReference>
<evidence type="ECO:0000259" key="3">
    <source>
        <dbReference type="PROSITE" id="PS50158"/>
    </source>
</evidence>
<dbReference type="Proteomes" id="UP001301769">
    <property type="component" value="Unassembled WGS sequence"/>
</dbReference>
<feature type="compositionally biased region" description="Basic residues" evidence="2">
    <location>
        <begin position="639"/>
        <end position="663"/>
    </location>
</feature>
<feature type="compositionally biased region" description="Basic and acidic residues" evidence="2">
    <location>
        <begin position="500"/>
        <end position="515"/>
    </location>
</feature>
<dbReference type="SMART" id="SM00343">
    <property type="entry name" value="ZnF_C2HC"/>
    <property type="match status" value="1"/>
</dbReference>
<feature type="compositionally biased region" description="Basic and acidic residues" evidence="2">
    <location>
        <begin position="278"/>
        <end position="290"/>
    </location>
</feature>
<reference evidence="4" key="1">
    <citation type="journal article" date="2023" name="Mol. Phylogenet. Evol.">
        <title>Genome-scale phylogeny and comparative genomics of the fungal order Sordariales.</title>
        <authorList>
            <person name="Hensen N."/>
            <person name="Bonometti L."/>
            <person name="Westerberg I."/>
            <person name="Brannstrom I.O."/>
            <person name="Guillou S."/>
            <person name="Cros-Aarteil S."/>
            <person name="Calhoun S."/>
            <person name="Haridas S."/>
            <person name="Kuo A."/>
            <person name="Mondo S."/>
            <person name="Pangilinan J."/>
            <person name="Riley R."/>
            <person name="LaButti K."/>
            <person name="Andreopoulos B."/>
            <person name="Lipzen A."/>
            <person name="Chen C."/>
            <person name="Yan M."/>
            <person name="Daum C."/>
            <person name="Ng V."/>
            <person name="Clum A."/>
            <person name="Steindorff A."/>
            <person name="Ohm R.A."/>
            <person name="Martin F."/>
            <person name="Silar P."/>
            <person name="Natvig D.O."/>
            <person name="Lalanne C."/>
            <person name="Gautier V."/>
            <person name="Ament-Velasquez S.L."/>
            <person name="Kruys A."/>
            <person name="Hutchinson M.I."/>
            <person name="Powell A.J."/>
            <person name="Barry K."/>
            <person name="Miller A.N."/>
            <person name="Grigoriev I.V."/>
            <person name="Debuchy R."/>
            <person name="Gladieux P."/>
            <person name="Hiltunen Thoren M."/>
            <person name="Johannesson H."/>
        </authorList>
    </citation>
    <scope>NUCLEOTIDE SEQUENCE</scope>
    <source>
        <strain evidence="4">PSN293</strain>
    </source>
</reference>
<keyword evidence="1" id="KW-0862">Zinc</keyword>
<dbReference type="Pfam" id="PF00098">
    <property type="entry name" value="zf-CCHC"/>
    <property type="match status" value="1"/>
</dbReference>
<dbReference type="AlphaFoldDB" id="A0AAN7B5G2"/>
<dbReference type="InterPro" id="IPR036875">
    <property type="entry name" value="Znf_CCHC_sf"/>
</dbReference>
<evidence type="ECO:0000313" key="4">
    <source>
        <dbReference type="EMBL" id="KAK4211583.1"/>
    </source>
</evidence>
<gene>
    <name evidence="4" type="ORF">QBC37DRAFT_426767</name>
</gene>
<dbReference type="PROSITE" id="PS50158">
    <property type="entry name" value="ZF_CCHC"/>
    <property type="match status" value="1"/>
</dbReference>
<reference evidence="4" key="2">
    <citation type="submission" date="2023-05" db="EMBL/GenBank/DDBJ databases">
        <authorList>
            <consortium name="Lawrence Berkeley National Laboratory"/>
            <person name="Steindorff A."/>
            <person name="Hensen N."/>
            <person name="Bonometti L."/>
            <person name="Westerberg I."/>
            <person name="Brannstrom I.O."/>
            <person name="Guillou S."/>
            <person name="Cros-Aarteil S."/>
            <person name="Calhoun S."/>
            <person name="Haridas S."/>
            <person name="Kuo A."/>
            <person name="Mondo S."/>
            <person name="Pangilinan J."/>
            <person name="Riley R."/>
            <person name="Labutti K."/>
            <person name="Andreopoulos B."/>
            <person name="Lipzen A."/>
            <person name="Chen C."/>
            <person name="Yanf M."/>
            <person name="Daum C."/>
            <person name="Ng V."/>
            <person name="Clum A."/>
            <person name="Ohm R."/>
            <person name="Martin F."/>
            <person name="Silar P."/>
            <person name="Natvig D."/>
            <person name="Lalanne C."/>
            <person name="Gautier V."/>
            <person name="Ament-Velasquez S.L."/>
            <person name="Kruys A."/>
            <person name="Hutchinson M.I."/>
            <person name="Powell A.J."/>
            <person name="Barry K."/>
            <person name="Miller A.N."/>
            <person name="Grigoriev I.V."/>
            <person name="Debuchy R."/>
            <person name="Gladieux P."/>
            <person name="Thoren M.H."/>
            <person name="Johannesson H."/>
        </authorList>
    </citation>
    <scope>NUCLEOTIDE SEQUENCE</scope>
    <source>
        <strain evidence="4">PSN293</strain>
    </source>
</reference>
<feature type="compositionally biased region" description="Polar residues" evidence="2">
    <location>
        <begin position="615"/>
        <end position="629"/>
    </location>
</feature>
<feature type="compositionally biased region" description="Basic and acidic residues" evidence="2">
    <location>
        <begin position="300"/>
        <end position="330"/>
    </location>
</feature>
<evidence type="ECO:0000256" key="1">
    <source>
        <dbReference type="PROSITE-ProRule" id="PRU00047"/>
    </source>
</evidence>
<dbReference type="EMBL" id="MU858146">
    <property type="protein sequence ID" value="KAK4211583.1"/>
    <property type="molecule type" value="Genomic_DNA"/>
</dbReference>
<sequence>MSSAAAPGQSTSHQEPVCYNCGVKGHWVVACPEPTRDVPAGLKRWQSQHQESSPTERSHSSGDKRGPVVTRYPPPPVPPPITRYGPPQHAPSYPQTAPPPPPPPHGYPQPVYPPPPAFAGPYPPPPPPGYSQFPSHPHPPPGPPQAAQYAQPPPYPQPQYPPPYPPPGYYPNAGPPPPPYPPSAYSPQQYGPPPIAAGPYPPHYPVTAPPPPQDYRYPPTQVPPYHGPPPPAAAPYVPGPAPGYSPPPSLGAQPPPSLPPKPPPPSDRRNKHKNRGSKRGDFPKDKHRQGNEPSGKNHTNRNERRQKQQHREGEKKPRPTAEKAKEPIPEKEEELPDGEWNPASEEDAKHVFLKVETKPADPVGIPLPPEYNDDPTIPPAYNAKCIKLAFRDANDPEAFVKTIRASPHWSLISKDPVFRKYPDMIMRRFEGCEHEFATYILSPPPSPSLPIKLPPKLKIDRSLSRKPSAATPEREMERYSRHSYSTSHDHLSPNMRRHRDSLSRPRHDQSRDSRWASKRSHDRSSSEIRDHKRARWSDSRRDAPYSNNDRPLSPARRSSSPKVYVERDPWSPRADDIEARGAGDYRYLDVPSTRDGKSPSRDDGASASKLRNDSGYHSGQSADKGSSSYRGRDDDRPGAGRHRERSSHGKRPARSPPRSRSRSPSRSVATSSPSSRRSRSESPLTALEAELLGIETPAKKMGTKALKKPVKRVKVAAAFSRRW</sequence>
<name>A0AAN7B5G2_9PEZI</name>
<feature type="compositionally biased region" description="Pro residues" evidence="2">
    <location>
        <begin position="72"/>
        <end position="81"/>
    </location>
</feature>
<feature type="compositionally biased region" description="Basic and acidic residues" evidence="2">
    <location>
        <begin position="522"/>
        <end position="543"/>
    </location>
</feature>
<dbReference type="SUPFAM" id="SSF57756">
    <property type="entry name" value="Retrovirus zinc finger-like domains"/>
    <property type="match status" value="1"/>
</dbReference>
<evidence type="ECO:0000256" key="2">
    <source>
        <dbReference type="SAM" id="MobiDB-lite"/>
    </source>
</evidence>
<dbReference type="GO" id="GO:0003676">
    <property type="term" value="F:nucleic acid binding"/>
    <property type="evidence" value="ECO:0007669"/>
    <property type="project" value="InterPro"/>
</dbReference>
<dbReference type="InterPro" id="IPR001878">
    <property type="entry name" value="Znf_CCHC"/>
</dbReference>
<feature type="compositionally biased region" description="Basic and acidic residues" evidence="2">
    <location>
        <begin position="564"/>
        <end position="614"/>
    </location>
</feature>
<feature type="compositionally biased region" description="Low complexity" evidence="2">
    <location>
        <begin position="664"/>
        <end position="675"/>
    </location>
</feature>
<feature type="region of interest" description="Disordered" evidence="2">
    <location>
        <begin position="444"/>
        <end position="684"/>
    </location>
</feature>
<keyword evidence="1" id="KW-0479">Metal-binding</keyword>
<feature type="compositionally biased region" description="Low complexity" evidence="2">
    <location>
        <begin position="550"/>
        <end position="561"/>
    </location>
</feature>
<feature type="compositionally biased region" description="Pro residues" evidence="2">
    <location>
        <begin position="220"/>
        <end position="265"/>
    </location>
</feature>
<feature type="compositionally biased region" description="Basic and acidic residues" evidence="2">
    <location>
        <begin position="54"/>
        <end position="66"/>
    </location>
</feature>
<protein>
    <recommendedName>
        <fullName evidence="3">CCHC-type domain-containing protein</fullName>
    </recommendedName>
</protein>
<feature type="compositionally biased region" description="Pro residues" evidence="2">
    <location>
        <begin position="96"/>
        <end position="129"/>
    </location>
</feature>
<proteinExistence type="predicted"/>
<feature type="domain" description="CCHC-type" evidence="3">
    <location>
        <begin position="18"/>
        <end position="33"/>
    </location>
</feature>
<organism evidence="4 5">
    <name type="scientific">Rhypophila decipiens</name>
    <dbReference type="NCBI Taxonomy" id="261697"/>
    <lineage>
        <taxon>Eukaryota</taxon>
        <taxon>Fungi</taxon>
        <taxon>Dikarya</taxon>
        <taxon>Ascomycota</taxon>
        <taxon>Pezizomycotina</taxon>
        <taxon>Sordariomycetes</taxon>
        <taxon>Sordariomycetidae</taxon>
        <taxon>Sordariales</taxon>
        <taxon>Naviculisporaceae</taxon>
        <taxon>Rhypophila</taxon>
    </lineage>
</organism>
<accession>A0AAN7B5G2</accession>
<comment type="caution">
    <text evidence="4">The sequence shown here is derived from an EMBL/GenBank/DDBJ whole genome shotgun (WGS) entry which is preliminary data.</text>
</comment>